<feature type="chain" id="PRO_5046093104" evidence="1">
    <location>
        <begin position="19"/>
        <end position="132"/>
    </location>
</feature>
<dbReference type="EMBL" id="CP093442">
    <property type="protein sequence ID" value="UOE99835.1"/>
    <property type="molecule type" value="Genomic_DNA"/>
</dbReference>
<evidence type="ECO:0000313" key="3">
    <source>
        <dbReference type="Proteomes" id="UP000830116"/>
    </source>
</evidence>
<sequence>MKLFFVVASLLLAFSAQANDRKVGNVIAVERTISNVYNSCISTIDEADTVKPKTFFSCAIKFTQDGELPVTKGRVLNLRDNRCLVEGESVNGMLFITFSAAKGLTPFEVAKGCLQKSLGSRDSVKVVLYTLE</sequence>
<reference evidence="2" key="1">
    <citation type="submission" date="2022-03" db="EMBL/GenBank/DDBJ databases">
        <title>Genome Identification and Characterization of new species Bdellovibrio reynosense LBG001 sp. nov. from a Mexico soil sample.</title>
        <authorList>
            <person name="Camilli A."/>
            <person name="Ajao Y."/>
            <person name="Guo X."/>
        </authorList>
    </citation>
    <scope>NUCLEOTIDE SEQUENCE</scope>
    <source>
        <strain evidence="2">LBG001</strain>
    </source>
</reference>
<accession>A0ABY4C834</accession>
<feature type="signal peptide" evidence="1">
    <location>
        <begin position="1"/>
        <end position="18"/>
    </location>
</feature>
<organism evidence="2 3">
    <name type="scientific">Bdellovibrio reynosensis</name>
    <dbReference type="NCBI Taxonomy" id="2835041"/>
    <lineage>
        <taxon>Bacteria</taxon>
        <taxon>Pseudomonadati</taxon>
        <taxon>Bdellovibrionota</taxon>
        <taxon>Bdellovibrionia</taxon>
        <taxon>Bdellovibrionales</taxon>
        <taxon>Pseudobdellovibrionaceae</taxon>
        <taxon>Bdellovibrio</taxon>
    </lineage>
</organism>
<keyword evidence="1" id="KW-0732">Signal</keyword>
<gene>
    <name evidence="2" type="ORF">MNR06_09015</name>
</gene>
<protein>
    <submittedName>
        <fullName evidence="2">Uncharacterized protein</fullName>
    </submittedName>
</protein>
<evidence type="ECO:0000256" key="1">
    <source>
        <dbReference type="SAM" id="SignalP"/>
    </source>
</evidence>
<proteinExistence type="predicted"/>
<keyword evidence="3" id="KW-1185">Reference proteome</keyword>
<dbReference type="RefSeq" id="WP_243535174.1">
    <property type="nucleotide sequence ID" value="NZ_CP093442.1"/>
</dbReference>
<name>A0ABY4C834_9BACT</name>
<evidence type="ECO:0000313" key="2">
    <source>
        <dbReference type="EMBL" id="UOE99835.1"/>
    </source>
</evidence>
<dbReference type="Proteomes" id="UP000830116">
    <property type="component" value="Chromosome"/>
</dbReference>